<evidence type="ECO:0000256" key="4">
    <source>
        <dbReference type="ARBA" id="ARBA00022685"/>
    </source>
</evidence>
<feature type="domain" description="TGF-beta family profile" evidence="10">
    <location>
        <begin position="550"/>
        <end position="662"/>
    </location>
</feature>
<gene>
    <name evidence="11" type="ORF">OSB1V03_LOCUS4581</name>
</gene>
<dbReference type="EMBL" id="CAJPIZ010002119">
    <property type="protein sequence ID" value="CAG2104565.1"/>
    <property type="molecule type" value="Genomic_DNA"/>
</dbReference>
<evidence type="ECO:0000256" key="2">
    <source>
        <dbReference type="ARBA" id="ARBA00006656"/>
    </source>
</evidence>
<evidence type="ECO:0000313" key="12">
    <source>
        <dbReference type="Proteomes" id="UP000759131"/>
    </source>
</evidence>
<dbReference type="Pfam" id="PF00019">
    <property type="entry name" value="TGF_beta"/>
    <property type="match status" value="1"/>
</dbReference>
<dbReference type="Pfam" id="PF00688">
    <property type="entry name" value="TGFb_propeptide"/>
    <property type="match status" value="1"/>
</dbReference>
<dbReference type="GO" id="GO:0005125">
    <property type="term" value="F:cytokine activity"/>
    <property type="evidence" value="ECO:0007669"/>
    <property type="project" value="TreeGrafter"/>
</dbReference>
<dbReference type="PROSITE" id="PS00250">
    <property type="entry name" value="TGF_BETA_1"/>
    <property type="match status" value="1"/>
</dbReference>
<evidence type="ECO:0000256" key="3">
    <source>
        <dbReference type="ARBA" id="ARBA00022525"/>
    </source>
</evidence>
<dbReference type="EMBL" id="OC856694">
    <property type="protein sequence ID" value="CAD7624135.1"/>
    <property type="molecule type" value="Genomic_DNA"/>
</dbReference>
<dbReference type="PROSITE" id="PS51362">
    <property type="entry name" value="TGF_BETA_2"/>
    <property type="match status" value="1"/>
</dbReference>
<evidence type="ECO:0000313" key="11">
    <source>
        <dbReference type="EMBL" id="CAD7624135.1"/>
    </source>
</evidence>
<keyword evidence="6 8" id="KW-0339">Growth factor</keyword>
<reference evidence="11" key="1">
    <citation type="submission" date="2020-11" db="EMBL/GenBank/DDBJ databases">
        <authorList>
            <person name="Tran Van P."/>
        </authorList>
    </citation>
    <scope>NUCLEOTIDE SEQUENCE</scope>
</reference>
<dbReference type="SUPFAM" id="SSF57501">
    <property type="entry name" value="Cystine-knot cytokines"/>
    <property type="match status" value="1"/>
</dbReference>
<keyword evidence="4" id="KW-0165">Cleavage on pair of basic residues</keyword>
<feature type="region of interest" description="Disordered" evidence="9">
    <location>
        <begin position="172"/>
        <end position="191"/>
    </location>
</feature>
<dbReference type="InterPro" id="IPR015615">
    <property type="entry name" value="TGF-beta-rel"/>
</dbReference>
<dbReference type="GO" id="GO:0005615">
    <property type="term" value="C:extracellular space"/>
    <property type="evidence" value="ECO:0007669"/>
    <property type="project" value="TreeGrafter"/>
</dbReference>
<dbReference type="FunFam" id="2.10.90.10:FF:000006">
    <property type="entry name" value="growth/differentiation factor 8"/>
    <property type="match status" value="1"/>
</dbReference>
<protein>
    <recommendedName>
        <fullName evidence="10">TGF-beta family profile domain-containing protein</fullName>
    </recommendedName>
</protein>
<dbReference type="Gene3D" id="2.10.90.10">
    <property type="entry name" value="Cystine-knot cytokines"/>
    <property type="match status" value="1"/>
</dbReference>
<organism evidence="11">
    <name type="scientific">Medioppia subpectinata</name>
    <dbReference type="NCBI Taxonomy" id="1979941"/>
    <lineage>
        <taxon>Eukaryota</taxon>
        <taxon>Metazoa</taxon>
        <taxon>Ecdysozoa</taxon>
        <taxon>Arthropoda</taxon>
        <taxon>Chelicerata</taxon>
        <taxon>Arachnida</taxon>
        <taxon>Acari</taxon>
        <taxon>Acariformes</taxon>
        <taxon>Sarcoptiformes</taxon>
        <taxon>Oribatida</taxon>
        <taxon>Brachypylina</taxon>
        <taxon>Oppioidea</taxon>
        <taxon>Oppiidae</taxon>
        <taxon>Medioppia</taxon>
    </lineage>
</organism>
<dbReference type="InterPro" id="IPR001839">
    <property type="entry name" value="TGF-b_C"/>
</dbReference>
<evidence type="ECO:0000256" key="6">
    <source>
        <dbReference type="ARBA" id="ARBA00023030"/>
    </source>
</evidence>
<dbReference type="OrthoDB" id="5948587at2759"/>
<evidence type="ECO:0000256" key="5">
    <source>
        <dbReference type="ARBA" id="ARBA00022729"/>
    </source>
</evidence>
<dbReference type="InterPro" id="IPR017948">
    <property type="entry name" value="TGFb_CS"/>
</dbReference>
<dbReference type="AlphaFoldDB" id="A0A7R9PX88"/>
<feature type="region of interest" description="Disordered" evidence="9">
    <location>
        <begin position="353"/>
        <end position="373"/>
    </location>
</feature>
<dbReference type="InterPro" id="IPR029034">
    <property type="entry name" value="Cystine-knot_cytokine"/>
</dbReference>
<feature type="compositionally biased region" description="Basic and acidic residues" evidence="9">
    <location>
        <begin position="358"/>
        <end position="373"/>
    </location>
</feature>
<evidence type="ECO:0000256" key="1">
    <source>
        <dbReference type="ARBA" id="ARBA00004613"/>
    </source>
</evidence>
<dbReference type="GO" id="GO:0008083">
    <property type="term" value="F:growth factor activity"/>
    <property type="evidence" value="ECO:0007669"/>
    <property type="project" value="UniProtKB-KW"/>
</dbReference>
<keyword evidence="5" id="KW-0732">Signal</keyword>
<keyword evidence="7" id="KW-1015">Disulfide bond</keyword>
<evidence type="ECO:0000256" key="7">
    <source>
        <dbReference type="ARBA" id="ARBA00023157"/>
    </source>
</evidence>
<dbReference type="SMART" id="SM00204">
    <property type="entry name" value="TGFB"/>
    <property type="match status" value="1"/>
</dbReference>
<comment type="subcellular location">
    <subcellularLocation>
        <location evidence="1">Secreted</location>
    </subcellularLocation>
</comment>
<dbReference type="Gene3D" id="2.60.120.970">
    <property type="match status" value="2"/>
</dbReference>
<dbReference type="Proteomes" id="UP000759131">
    <property type="component" value="Unassembled WGS sequence"/>
</dbReference>
<sequence>MINIFIALTYSQKSSANLSAAKAGSDWCWRQTNYKTNAQEGHRLLTANSEKSAGNHNINTNSIDHRLLTAFGADYQFSKSYDENLSNSEHKTGLQNTILDDNENLEAALKQFIEAWDRSHGTTHSNNHHTIDMFHPNHHNITNNNNQLIASKPMVVSNISNTGQQLSLHMNEWQSDSDDSASGADSAHREHDFLPPMAPIWAKQRHNSDNSMATNVNRNINEDDDHLLDVSDVTSDEELGSHTNCTRCVLHEEAKTRRLETIKVNILNKLGLKVAPNITGKSLPRIPPLHHLLDRYNMLGDDPRVSGSQLLNSFIEDNDHTIDKEDEDLEEFFVNAERSISFAQKHDFFTRLTTATPGEREREGERDENRGNRCKGMERMAKSLIANYYNLNEQTHQIHVFVAKIAPNSLNIPPEVKCQYFKFPSNVLNSHVTKAHLWVFVRPTNHLQDTNAWIVIYQIVKPENGNDSPTLLHVRAKKIDVSSKKGVWVQIELKKLVSQWFRHPNENLGLAIHSYDNDGKELAVIEANANEDTSLLPFIEVRVESKAVNRKRRMVGLNCEENSNEVRCCRYPLTVDFEEFGWDWIIAPKRYEANYCSGECPYVFLQKYPHTHLVQQANPSGSAGPCCSPRKMSAISMLYFDDNYNIIYGMLPGMVVDRCGCS</sequence>
<keyword evidence="3" id="KW-0964">Secreted</keyword>
<evidence type="ECO:0000256" key="8">
    <source>
        <dbReference type="RuleBase" id="RU000354"/>
    </source>
</evidence>
<comment type="similarity">
    <text evidence="2 8">Belongs to the TGF-beta family.</text>
</comment>
<evidence type="ECO:0000256" key="9">
    <source>
        <dbReference type="SAM" id="MobiDB-lite"/>
    </source>
</evidence>
<evidence type="ECO:0000259" key="10">
    <source>
        <dbReference type="PROSITE" id="PS51362"/>
    </source>
</evidence>
<dbReference type="PANTHER" id="PTHR11848:SF262">
    <property type="entry name" value="LD29161P"/>
    <property type="match status" value="1"/>
</dbReference>
<accession>A0A7R9PX88</accession>
<keyword evidence="12" id="KW-1185">Reference proteome</keyword>
<dbReference type="InterPro" id="IPR001111">
    <property type="entry name" value="TGF-b_propeptide"/>
</dbReference>
<dbReference type="PANTHER" id="PTHR11848">
    <property type="entry name" value="TGF-BETA FAMILY"/>
    <property type="match status" value="1"/>
</dbReference>
<name>A0A7R9PX88_9ACAR</name>
<proteinExistence type="inferred from homology"/>